<proteinExistence type="predicted"/>
<protein>
    <submittedName>
        <fullName evidence="1">Uncharacterized protein</fullName>
    </submittedName>
</protein>
<dbReference type="EMBL" id="JAUSUB010000023">
    <property type="protein sequence ID" value="MDQ0272448.1"/>
    <property type="molecule type" value="Genomic_DNA"/>
</dbReference>
<dbReference type="Proteomes" id="UP001238088">
    <property type="component" value="Unassembled WGS sequence"/>
</dbReference>
<evidence type="ECO:0000313" key="1">
    <source>
        <dbReference type="EMBL" id="MDQ0272448.1"/>
    </source>
</evidence>
<evidence type="ECO:0000313" key="2">
    <source>
        <dbReference type="Proteomes" id="UP001238088"/>
    </source>
</evidence>
<organism evidence="1 2">
    <name type="scientific">Cytobacillus purgationiresistens</name>
    <dbReference type="NCBI Taxonomy" id="863449"/>
    <lineage>
        <taxon>Bacteria</taxon>
        <taxon>Bacillati</taxon>
        <taxon>Bacillota</taxon>
        <taxon>Bacilli</taxon>
        <taxon>Bacillales</taxon>
        <taxon>Bacillaceae</taxon>
        <taxon>Cytobacillus</taxon>
    </lineage>
</organism>
<sequence>MKNPFVTVDEMLLKESLPSDKPSDNDTLILDFKIGD</sequence>
<gene>
    <name evidence="1" type="ORF">J2S17_004340</name>
</gene>
<accession>A0ABU0APY4</accession>
<name>A0ABU0APY4_9BACI</name>
<reference evidence="1 2" key="1">
    <citation type="submission" date="2023-07" db="EMBL/GenBank/DDBJ databases">
        <title>Genomic Encyclopedia of Type Strains, Phase IV (KMG-IV): sequencing the most valuable type-strain genomes for metagenomic binning, comparative biology and taxonomic classification.</title>
        <authorList>
            <person name="Goeker M."/>
        </authorList>
    </citation>
    <scope>NUCLEOTIDE SEQUENCE [LARGE SCALE GENOMIC DNA]</scope>
    <source>
        <strain evidence="1 2">DSM 23494</strain>
    </source>
</reference>
<comment type="caution">
    <text evidence="1">The sequence shown here is derived from an EMBL/GenBank/DDBJ whole genome shotgun (WGS) entry which is preliminary data.</text>
</comment>
<keyword evidence="2" id="KW-1185">Reference proteome</keyword>